<proteinExistence type="predicted"/>
<dbReference type="PANTHER" id="PTHR24111:SF0">
    <property type="entry name" value="LEUCINE-RICH REPEAT-CONTAINING PROTEIN"/>
    <property type="match status" value="1"/>
</dbReference>
<protein>
    <submittedName>
        <fullName evidence="3">Uncharacterized protein</fullName>
    </submittedName>
</protein>
<name>A0AAQ4EBZ0_AMBAM</name>
<comment type="caution">
    <text evidence="3">The sequence shown here is derived from an EMBL/GenBank/DDBJ whole genome shotgun (WGS) entry which is preliminary data.</text>
</comment>
<evidence type="ECO:0000313" key="4">
    <source>
        <dbReference type="Proteomes" id="UP001321473"/>
    </source>
</evidence>
<feature type="region of interest" description="Disordered" evidence="2">
    <location>
        <begin position="688"/>
        <end position="741"/>
    </location>
</feature>
<evidence type="ECO:0000256" key="1">
    <source>
        <dbReference type="ARBA" id="ARBA00022737"/>
    </source>
</evidence>
<keyword evidence="4" id="KW-1185">Reference proteome</keyword>
<dbReference type="AlphaFoldDB" id="A0AAQ4EBZ0"/>
<dbReference type="InterPro" id="IPR052201">
    <property type="entry name" value="LRR-containing_regulator"/>
</dbReference>
<dbReference type="EMBL" id="JARKHS020018524">
    <property type="protein sequence ID" value="KAK8772285.1"/>
    <property type="molecule type" value="Genomic_DNA"/>
</dbReference>
<organism evidence="3 4">
    <name type="scientific">Amblyomma americanum</name>
    <name type="common">Lone star tick</name>
    <dbReference type="NCBI Taxonomy" id="6943"/>
    <lineage>
        <taxon>Eukaryota</taxon>
        <taxon>Metazoa</taxon>
        <taxon>Ecdysozoa</taxon>
        <taxon>Arthropoda</taxon>
        <taxon>Chelicerata</taxon>
        <taxon>Arachnida</taxon>
        <taxon>Acari</taxon>
        <taxon>Parasitiformes</taxon>
        <taxon>Ixodida</taxon>
        <taxon>Ixodoidea</taxon>
        <taxon>Ixodidae</taxon>
        <taxon>Amblyomminae</taxon>
        <taxon>Amblyomma</taxon>
    </lineage>
</organism>
<feature type="compositionally biased region" description="Low complexity" evidence="2">
    <location>
        <begin position="695"/>
        <end position="710"/>
    </location>
</feature>
<dbReference type="Proteomes" id="UP001321473">
    <property type="component" value="Unassembled WGS sequence"/>
</dbReference>
<dbReference type="Gene3D" id="3.80.10.10">
    <property type="entry name" value="Ribonuclease Inhibitor"/>
    <property type="match status" value="2"/>
</dbReference>
<evidence type="ECO:0000256" key="2">
    <source>
        <dbReference type="SAM" id="MobiDB-lite"/>
    </source>
</evidence>
<dbReference type="InterPro" id="IPR032675">
    <property type="entry name" value="LRR_dom_sf"/>
</dbReference>
<reference evidence="3 4" key="1">
    <citation type="journal article" date="2023" name="Arcadia Sci">
        <title>De novo assembly of a long-read Amblyomma americanum tick genome.</title>
        <authorList>
            <person name="Chou S."/>
            <person name="Poskanzer K.E."/>
            <person name="Rollins M."/>
            <person name="Thuy-Boun P.S."/>
        </authorList>
    </citation>
    <scope>NUCLEOTIDE SEQUENCE [LARGE SCALE GENOMIC DNA]</scope>
    <source>
        <strain evidence="3">F_SG_1</strain>
        <tissue evidence="3">Salivary glands</tissue>
    </source>
</reference>
<keyword evidence="1" id="KW-0677">Repeat</keyword>
<accession>A0AAQ4EBZ0</accession>
<evidence type="ECO:0000313" key="3">
    <source>
        <dbReference type="EMBL" id="KAK8772285.1"/>
    </source>
</evidence>
<gene>
    <name evidence="3" type="ORF">V5799_024471</name>
</gene>
<sequence length="741" mass="82184">MEDFANYLYSEGPDAFQNVYRVRRFLDLADHRFRGSVGRVRSFFSPCTHGLLETDCWALAFHERFNAVLNPRGMEMLLAHEGSYAFQTIEKATDILMGTGDVLSMCICLWLLKEHRCISKVVVDVAVVAGYHSELFWKLLSLNKAHLDVVELRGLPNVPVGFKIYPLFKNANRLTALTLVSLHLNREEVVKLCDLISLNAGLTRLVLQDLGIDPLGVGRISHAILEHEQPKVLVLRDKASRHRGFEDVVSGLLDTKLQKLILNLPCRLSCLFDRLGCNTSLTELEVVDTTPRLHLSLHDLATSLMTNTTLSRLTLRIFVPEANMDFLGGWQRLTRSIACNQSLKYLSFATSRFGVRESACMSALGDAIGLNKTLQELSVQGCRLNCASLLYLLGGLVQNKTLQELKLGDLGADDRTSEQILQQVIDLRLGERVDCVYTLRHGKVLEKVCTPNEALSIRGLRLACAQVDDRDAMLACLSLLRESLTTLRVEGVPMTDEGAYCLAKLFAESKVIRDVMLLFPATADQVALMMSGLAASEIVNIVTVGGGWELYGVAAEAFEEVVRDNRSIRELTVFQETALGYEELKSYLQRGVTGNDVIVKLRLLHGRNRTESRDFEVMQTLQRNRVVCKWAAEAILGNKITGATLSTLSRMNDCTRCRALLRDAMGMNEETVQKKTIEALETINAQLERVDSNITPNTTTASAEPAPSTSRGASSAAEAKQTAKGKGRRRKAAGPKTKKPK</sequence>
<dbReference type="SUPFAM" id="SSF52047">
    <property type="entry name" value="RNI-like"/>
    <property type="match status" value="1"/>
</dbReference>
<feature type="compositionally biased region" description="Basic residues" evidence="2">
    <location>
        <begin position="723"/>
        <end position="741"/>
    </location>
</feature>
<dbReference type="PANTHER" id="PTHR24111">
    <property type="entry name" value="LEUCINE-RICH REPEAT-CONTAINING PROTEIN 34"/>
    <property type="match status" value="1"/>
</dbReference>